<accession>A0AAW0UFX2</accession>
<proteinExistence type="predicted"/>
<protein>
    <submittedName>
        <fullName evidence="1">Uncharacterized protein</fullName>
    </submittedName>
</protein>
<evidence type="ECO:0000313" key="2">
    <source>
        <dbReference type="Proteomes" id="UP001487740"/>
    </source>
</evidence>
<sequence>MTEAGGSSAMLGELECAEDLLAFKNPIASRPLLSSRRGTEWLSSVTFNSIIGFGSPVYGARLSRWLALLAPLCSIRCC</sequence>
<dbReference type="Proteomes" id="UP001487740">
    <property type="component" value="Unassembled WGS sequence"/>
</dbReference>
<name>A0AAW0UFX2_SCYPA</name>
<keyword evidence="2" id="KW-1185">Reference proteome</keyword>
<gene>
    <name evidence="1" type="ORF">O3P69_003984</name>
</gene>
<organism evidence="1 2">
    <name type="scientific">Scylla paramamosain</name>
    <name type="common">Mud crab</name>
    <dbReference type="NCBI Taxonomy" id="85552"/>
    <lineage>
        <taxon>Eukaryota</taxon>
        <taxon>Metazoa</taxon>
        <taxon>Ecdysozoa</taxon>
        <taxon>Arthropoda</taxon>
        <taxon>Crustacea</taxon>
        <taxon>Multicrustacea</taxon>
        <taxon>Malacostraca</taxon>
        <taxon>Eumalacostraca</taxon>
        <taxon>Eucarida</taxon>
        <taxon>Decapoda</taxon>
        <taxon>Pleocyemata</taxon>
        <taxon>Brachyura</taxon>
        <taxon>Eubrachyura</taxon>
        <taxon>Portunoidea</taxon>
        <taxon>Portunidae</taxon>
        <taxon>Portuninae</taxon>
        <taxon>Scylla</taxon>
    </lineage>
</organism>
<dbReference type="AlphaFoldDB" id="A0AAW0UFX2"/>
<dbReference type="EMBL" id="JARAKH010000012">
    <property type="protein sequence ID" value="KAK8398514.1"/>
    <property type="molecule type" value="Genomic_DNA"/>
</dbReference>
<comment type="caution">
    <text evidence="1">The sequence shown here is derived from an EMBL/GenBank/DDBJ whole genome shotgun (WGS) entry which is preliminary data.</text>
</comment>
<reference evidence="1 2" key="1">
    <citation type="submission" date="2023-03" db="EMBL/GenBank/DDBJ databases">
        <title>High-quality genome of Scylla paramamosain provides insights in environmental adaptation.</title>
        <authorList>
            <person name="Zhang L."/>
        </authorList>
    </citation>
    <scope>NUCLEOTIDE SEQUENCE [LARGE SCALE GENOMIC DNA]</scope>
    <source>
        <strain evidence="1">LZ_2023a</strain>
        <tissue evidence="1">Muscle</tissue>
    </source>
</reference>
<evidence type="ECO:0000313" key="1">
    <source>
        <dbReference type="EMBL" id="KAK8398514.1"/>
    </source>
</evidence>